<sequence>MGALLGAPLFALLTLSMIALGLLDSDQAVAATIAALIFAALTLVLSIVAVRGIRQSRENATVDELSQEENRILRYAQHKEGRLTVEEAALGCHLSVDQAQELLDRLVMRGSADTWPSEAGSLVYVFRGLGDEQDKLSAEDPFLHLEP</sequence>
<accession>A0A328CD99</accession>
<protein>
    <submittedName>
        <fullName evidence="2">Uncharacterized protein</fullName>
    </submittedName>
</protein>
<evidence type="ECO:0000313" key="2">
    <source>
        <dbReference type="EMBL" id="RAL24889.1"/>
    </source>
</evidence>
<dbReference type="AlphaFoldDB" id="A0A328CD99"/>
<keyword evidence="1" id="KW-0472">Membrane</keyword>
<reference evidence="2 3" key="1">
    <citation type="submission" date="2018-05" db="EMBL/GenBank/DDBJ databases">
        <title>Lujinxingia marina gen. nov. sp. nov., a new facultative anaerobic member of the class Deltaproteobacteria, and proposal of Lujinxingaceae fam. nov.</title>
        <authorList>
            <person name="Li C.-M."/>
        </authorList>
    </citation>
    <scope>NUCLEOTIDE SEQUENCE [LARGE SCALE GENOMIC DNA]</scope>
    <source>
        <strain evidence="2 3">B210</strain>
    </source>
</reference>
<dbReference type="Proteomes" id="UP000249169">
    <property type="component" value="Unassembled WGS sequence"/>
</dbReference>
<dbReference type="EMBL" id="QHKO01000001">
    <property type="protein sequence ID" value="RAL24889.1"/>
    <property type="molecule type" value="Genomic_DNA"/>
</dbReference>
<proteinExistence type="predicted"/>
<keyword evidence="3" id="KW-1185">Reference proteome</keyword>
<comment type="caution">
    <text evidence="2">The sequence shown here is derived from an EMBL/GenBank/DDBJ whole genome shotgun (WGS) entry which is preliminary data.</text>
</comment>
<gene>
    <name evidence="2" type="ORF">DL240_01385</name>
</gene>
<organism evidence="2 3">
    <name type="scientific">Lujinxingia litoralis</name>
    <dbReference type="NCBI Taxonomy" id="2211119"/>
    <lineage>
        <taxon>Bacteria</taxon>
        <taxon>Deltaproteobacteria</taxon>
        <taxon>Bradymonadales</taxon>
        <taxon>Lujinxingiaceae</taxon>
        <taxon>Lujinxingia</taxon>
    </lineage>
</organism>
<keyword evidence="1" id="KW-0812">Transmembrane</keyword>
<keyword evidence="1" id="KW-1133">Transmembrane helix</keyword>
<evidence type="ECO:0000256" key="1">
    <source>
        <dbReference type="SAM" id="Phobius"/>
    </source>
</evidence>
<feature type="transmembrane region" description="Helical" evidence="1">
    <location>
        <begin position="29"/>
        <end position="50"/>
    </location>
</feature>
<name>A0A328CD99_9DELT</name>
<evidence type="ECO:0000313" key="3">
    <source>
        <dbReference type="Proteomes" id="UP000249169"/>
    </source>
</evidence>